<keyword evidence="2" id="KW-1185">Reference proteome</keyword>
<reference evidence="1 2" key="1">
    <citation type="submission" date="2020-08" db="EMBL/GenBank/DDBJ databases">
        <title>Aphidius gifuensis genome sequencing and assembly.</title>
        <authorList>
            <person name="Du Z."/>
        </authorList>
    </citation>
    <scope>NUCLEOTIDE SEQUENCE [LARGE SCALE GENOMIC DNA]</scope>
    <source>
        <strain evidence="1">YNYX2018</strain>
        <tissue evidence="1">Adults</tissue>
    </source>
</reference>
<accession>A0A834XIV0</accession>
<dbReference type="EMBL" id="JACMRX010000006">
    <property type="protein sequence ID" value="KAF7987672.1"/>
    <property type="molecule type" value="Genomic_DNA"/>
</dbReference>
<dbReference type="OrthoDB" id="7685157at2759"/>
<dbReference type="AlphaFoldDB" id="A0A834XIV0"/>
<comment type="caution">
    <text evidence="1">The sequence shown here is derived from an EMBL/GenBank/DDBJ whole genome shotgun (WGS) entry which is preliminary data.</text>
</comment>
<protein>
    <submittedName>
        <fullName evidence="1">Uncharacterized protein</fullName>
    </submittedName>
</protein>
<organism evidence="1 2">
    <name type="scientific">Aphidius gifuensis</name>
    <name type="common">Parasitoid wasp</name>
    <dbReference type="NCBI Taxonomy" id="684658"/>
    <lineage>
        <taxon>Eukaryota</taxon>
        <taxon>Metazoa</taxon>
        <taxon>Ecdysozoa</taxon>
        <taxon>Arthropoda</taxon>
        <taxon>Hexapoda</taxon>
        <taxon>Insecta</taxon>
        <taxon>Pterygota</taxon>
        <taxon>Neoptera</taxon>
        <taxon>Endopterygota</taxon>
        <taxon>Hymenoptera</taxon>
        <taxon>Apocrita</taxon>
        <taxon>Ichneumonoidea</taxon>
        <taxon>Braconidae</taxon>
        <taxon>Aphidiinae</taxon>
        <taxon>Aphidius</taxon>
    </lineage>
</organism>
<evidence type="ECO:0000313" key="1">
    <source>
        <dbReference type="EMBL" id="KAF7987672.1"/>
    </source>
</evidence>
<evidence type="ECO:0000313" key="2">
    <source>
        <dbReference type="Proteomes" id="UP000639338"/>
    </source>
</evidence>
<name>A0A834XIV0_APHGI</name>
<sequence>MADYRRRLLLVEEVPGLYIRRLTLEDPRIGRDRIYSRSPSPVRHICHPKSGQIRPGRGSSSSYSYWLEKIKNNERPAYLTITSLELPESPIPLIESQASARLRSSGSTGVSSDKDEAYNDFFESIADEKKIYKTRGESVEKIIQKTQKQYSSKFNNSQFHKINKINNSTKNNNNGRHGELFANQNDIITSTNIKDCICSEISENMEINIREKTEIKQSSRSPSPEVTHTIKIAMKYIGQPGLAHSDNKNTKINYDESSISCVDNNQNNYQEFGKKNNECCGVNVALDFTLNCNNFQLTQRDVSLKAMSKN</sequence>
<gene>
    <name evidence="1" type="ORF">HCN44_003535</name>
</gene>
<proteinExistence type="predicted"/>
<dbReference type="Proteomes" id="UP000639338">
    <property type="component" value="Unassembled WGS sequence"/>
</dbReference>